<dbReference type="EMBL" id="MHIP01000020">
    <property type="protein sequence ID" value="OGY54990.1"/>
    <property type="molecule type" value="Genomic_DNA"/>
</dbReference>
<gene>
    <name evidence="3" type="ORF">A3A24_01770</name>
</gene>
<accession>A0A1G1YTQ9</accession>
<organism evidence="3 4">
    <name type="scientific">Candidatus Buchananbacteria bacterium RIFCSPLOWO2_01_FULL_46_12</name>
    <dbReference type="NCBI Taxonomy" id="1797546"/>
    <lineage>
        <taxon>Bacteria</taxon>
        <taxon>Candidatus Buchananiibacteriota</taxon>
    </lineage>
</organism>
<evidence type="ECO:0000313" key="3">
    <source>
        <dbReference type="EMBL" id="OGY54990.1"/>
    </source>
</evidence>
<dbReference type="InterPro" id="IPR000305">
    <property type="entry name" value="GIY-YIG_endonuc"/>
</dbReference>
<sequence length="85" mass="10001">MAYVYVLKSKKDGMLYVGSTRDLKKRFEEHNKGLVPSTRKRKPFILIYYEAYLVESDARSREHQLKLRANALTQLKRRLPASLKS</sequence>
<dbReference type="InterPro" id="IPR050190">
    <property type="entry name" value="UPF0213_domain"/>
</dbReference>
<dbReference type="Pfam" id="PF01541">
    <property type="entry name" value="GIY-YIG"/>
    <property type="match status" value="1"/>
</dbReference>
<dbReference type="AlphaFoldDB" id="A0A1G1YTQ9"/>
<reference evidence="3 4" key="1">
    <citation type="journal article" date="2016" name="Nat. Commun.">
        <title>Thousands of microbial genomes shed light on interconnected biogeochemical processes in an aquifer system.</title>
        <authorList>
            <person name="Anantharaman K."/>
            <person name="Brown C.T."/>
            <person name="Hug L.A."/>
            <person name="Sharon I."/>
            <person name="Castelle C.J."/>
            <person name="Probst A.J."/>
            <person name="Thomas B.C."/>
            <person name="Singh A."/>
            <person name="Wilkins M.J."/>
            <person name="Karaoz U."/>
            <person name="Brodie E.L."/>
            <person name="Williams K.H."/>
            <person name="Hubbard S.S."/>
            <person name="Banfield J.F."/>
        </authorList>
    </citation>
    <scope>NUCLEOTIDE SEQUENCE [LARGE SCALE GENOMIC DNA]</scope>
</reference>
<protein>
    <recommendedName>
        <fullName evidence="2">GIY-YIG domain-containing protein</fullName>
    </recommendedName>
</protein>
<dbReference type="InterPro" id="IPR035901">
    <property type="entry name" value="GIY-YIG_endonuc_sf"/>
</dbReference>
<dbReference type="Proteomes" id="UP000176512">
    <property type="component" value="Unassembled WGS sequence"/>
</dbReference>
<comment type="caution">
    <text evidence="3">The sequence shown here is derived from an EMBL/GenBank/DDBJ whole genome shotgun (WGS) entry which is preliminary data.</text>
</comment>
<evidence type="ECO:0000313" key="4">
    <source>
        <dbReference type="Proteomes" id="UP000176512"/>
    </source>
</evidence>
<name>A0A1G1YTQ9_9BACT</name>
<dbReference type="PANTHER" id="PTHR34477">
    <property type="entry name" value="UPF0213 PROTEIN YHBQ"/>
    <property type="match status" value="1"/>
</dbReference>
<comment type="similarity">
    <text evidence="1">Belongs to the UPF0213 family.</text>
</comment>
<dbReference type="CDD" id="cd10449">
    <property type="entry name" value="GIY-YIG_SLX1_like"/>
    <property type="match status" value="1"/>
</dbReference>
<evidence type="ECO:0000259" key="2">
    <source>
        <dbReference type="PROSITE" id="PS50164"/>
    </source>
</evidence>
<dbReference type="Gene3D" id="3.40.1440.10">
    <property type="entry name" value="GIY-YIG endonuclease"/>
    <property type="match status" value="1"/>
</dbReference>
<dbReference type="PROSITE" id="PS50164">
    <property type="entry name" value="GIY_YIG"/>
    <property type="match status" value="1"/>
</dbReference>
<dbReference type="PANTHER" id="PTHR34477:SF5">
    <property type="entry name" value="BSL5627 PROTEIN"/>
    <property type="match status" value="1"/>
</dbReference>
<feature type="domain" description="GIY-YIG" evidence="2">
    <location>
        <begin position="1"/>
        <end position="78"/>
    </location>
</feature>
<dbReference type="SMART" id="SM00465">
    <property type="entry name" value="GIYc"/>
    <property type="match status" value="1"/>
</dbReference>
<dbReference type="SUPFAM" id="SSF82771">
    <property type="entry name" value="GIY-YIG endonuclease"/>
    <property type="match status" value="1"/>
</dbReference>
<proteinExistence type="inferred from homology"/>
<evidence type="ECO:0000256" key="1">
    <source>
        <dbReference type="ARBA" id="ARBA00007435"/>
    </source>
</evidence>